<gene>
    <name evidence="7" type="ORF">GOMPHAMPRED_006353</name>
</gene>
<evidence type="ECO:0000256" key="4">
    <source>
        <dbReference type="PIRSR" id="PIRSR606710-2"/>
    </source>
</evidence>
<dbReference type="EMBL" id="CAJPDQ010000004">
    <property type="protein sequence ID" value="CAF9908913.1"/>
    <property type="molecule type" value="Genomic_DNA"/>
</dbReference>
<dbReference type="Proteomes" id="UP000664169">
    <property type="component" value="Unassembled WGS sequence"/>
</dbReference>
<dbReference type="OrthoDB" id="3879658at2759"/>
<organism evidence="7 8">
    <name type="scientific">Gomphillus americanus</name>
    <dbReference type="NCBI Taxonomy" id="1940652"/>
    <lineage>
        <taxon>Eukaryota</taxon>
        <taxon>Fungi</taxon>
        <taxon>Dikarya</taxon>
        <taxon>Ascomycota</taxon>
        <taxon>Pezizomycotina</taxon>
        <taxon>Lecanoromycetes</taxon>
        <taxon>OSLEUM clade</taxon>
        <taxon>Ostropomycetidae</taxon>
        <taxon>Ostropales</taxon>
        <taxon>Graphidaceae</taxon>
        <taxon>Gomphilloideae</taxon>
        <taxon>Gomphillus</taxon>
    </lineage>
</organism>
<evidence type="ECO:0000256" key="6">
    <source>
        <dbReference type="SAM" id="SignalP"/>
    </source>
</evidence>
<feature type="site" description="Important for catalytic activity, responsible for pKa modulation of the active site Glu and correct orientation of both the proton donor and substrate" evidence="4">
    <location>
        <position position="149"/>
    </location>
</feature>
<sequence length="333" mass="35203">MQYLLNIVLTASVAVAATVPSFSKNAVFPNVFADPSLVQEPNGQYWAFGSSNNVSNVPLAESVDFVTWTLQTFDALPHAGKWAASAPAVLSPNVKPLDNGEYVMYYSAALANNTKIHCIGVATSNDIKGPYQPTPEPFLCPIADGGAGDPSIFFDPVDGSMYLVYKVNGNDLVPGGLCGNQSPKQAAKPTPIMVQKVNSTTGLTAIGAPKVILQRGANEGPNIGQPSLTANYNPDAPNGFAYFLFYSSGCYDSVKYDARYATNLNGPAAGLYTKAATPLMKSGDGKNLHSPGSLDISGDAQHVVFSSYECAYAQGRRQMRTGLVQIKGLNVTI</sequence>
<dbReference type="PANTHER" id="PTHR42812">
    <property type="entry name" value="BETA-XYLOSIDASE"/>
    <property type="match status" value="1"/>
</dbReference>
<feature type="chain" id="PRO_5034836273" description="Arabinanase/levansucrase/invertase" evidence="6">
    <location>
        <begin position="17"/>
        <end position="333"/>
    </location>
</feature>
<dbReference type="Gene3D" id="2.115.10.20">
    <property type="entry name" value="Glycosyl hydrolase domain, family 43"/>
    <property type="match status" value="1"/>
</dbReference>
<evidence type="ECO:0000313" key="8">
    <source>
        <dbReference type="Proteomes" id="UP000664169"/>
    </source>
</evidence>
<comment type="caution">
    <text evidence="7">The sequence shown here is derived from an EMBL/GenBank/DDBJ whole genome shotgun (WGS) entry which is preliminary data.</text>
</comment>
<proteinExistence type="inferred from homology"/>
<evidence type="ECO:0000256" key="3">
    <source>
        <dbReference type="ARBA" id="ARBA00023295"/>
    </source>
</evidence>
<dbReference type="InterPro" id="IPR006710">
    <property type="entry name" value="Glyco_hydro_43"/>
</dbReference>
<dbReference type="SUPFAM" id="SSF75005">
    <property type="entry name" value="Arabinanase/levansucrase/invertase"/>
    <property type="match status" value="1"/>
</dbReference>
<keyword evidence="2 5" id="KW-0378">Hydrolase</keyword>
<protein>
    <recommendedName>
        <fullName evidence="9">Arabinanase/levansucrase/invertase</fullName>
    </recommendedName>
</protein>
<evidence type="ECO:0000256" key="2">
    <source>
        <dbReference type="ARBA" id="ARBA00022801"/>
    </source>
</evidence>
<evidence type="ECO:0000256" key="5">
    <source>
        <dbReference type="RuleBase" id="RU361187"/>
    </source>
</evidence>
<dbReference type="PANTHER" id="PTHR42812:SF5">
    <property type="entry name" value="ENDO-ARABINASE"/>
    <property type="match status" value="1"/>
</dbReference>
<dbReference type="GO" id="GO:0005975">
    <property type="term" value="P:carbohydrate metabolic process"/>
    <property type="evidence" value="ECO:0007669"/>
    <property type="project" value="InterPro"/>
</dbReference>
<dbReference type="InterPro" id="IPR023296">
    <property type="entry name" value="Glyco_hydro_beta-prop_sf"/>
</dbReference>
<reference evidence="7" key="1">
    <citation type="submission" date="2021-03" db="EMBL/GenBank/DDBJ databases">
        <authorList>
            <person name="Tagirdzhanova G."/>
        </authorList>
    </citation>
    <scope>NUCLEOTIDE SEQUENCE</scope>
</reference>
<evidence type="ECO:0000313" key="7">
    <source>
        <dbReference type="EMBL" id="CAF9908913.1"/>
    </source>
</evidence>
<keyword evidence="3 5" id="KW-0326">Glycosidase</keyword>
<evidence type="ECO:0000256" key="1">
    <source>
        <dbReference type="ARBA" id="ARBA00009865"/>
    </source>
</evidence>
<comment type="similarity">
    <text evidence="1 5">Belongs to the glycosyl hydrolase 43 family.</text>
</comment>
<dbReference type="Pfam" id="PF04616">
    <property type="entry name" value="Glyco_hydro_43"/>
    <property type="match status" value="1"/>
</dbReference>
<feature type="signal peptide" evidence="6">
    <location>
        <begin position="1"/>
        <end position="16"/>
    </location>
</feature>
<accession>A0A8H3ENY2</accession>
<keyword evidence="6" id="KW-0732">Signal</keyword>
<keyword evidence="8" id="KW-1185">Reference proteome</keyword>
<dbReference type="AlphaFoldDB" id="A0A8H3ENY2"/>
<dbReference type="GO" id="GO:0004553">
    <property type="term" value="F:hydrolase activity, hydrolyzing O-glycosyl compounds"/>
    <property type="evidence" value="ECO:0007669"/>
    <property type="project" value="InterPro"/>
</dbReference>
<dbReference type="InterPro" id="IPR051795">
    <property type="entry name" value="Glycosyl_Hydrlase_43"/>
</dbReference>
<dbReference type="CDD" id="cd08999">
    <property type="entry name" value="GH43_ABN-like"/>
    <property type="match status" value="1"/>
</dbReference>
<name>A0A8H3ENY2_9LECA</name>
<evidence type="ECO:0008006" key="9">
    <source>
        <dbReference type="Google" id="ProtNLM"/>
    </source>
</evidence>